<evidence type="ECO:0000313" key="2">
    <source>
        <dbReference type="EMBL" id="KAL1503107.1"/>
    </source>
</evidence>
<evidence type="ECO:0000313" key="3">
    <source>
        <dbReference type="Proteomes" id="UP001515480"/>
    </source>
</evidence>
<evidence type="ECO:0000256" key="1">
    <source>
        <dbReference type="SAM" id="MobiDB-lite"/>
    </source>
</evidence>
<name>A0AB34IM38_PRYPA</name>
<dbReference type="AlphaFoldDB" id="A0AB34IM38"/>
<evidence type="ECO:0008006" key="4">
    <source>
        <dbReference type="Google" id="ProtNLM"/>
    </source>
</evidence>
<dbReference type="EMBL" id="JBGBPQ010000022">
    <property type="protein sequence ID" value="KAL1503107.1"/>
    <property type="molecule type" value="Genomic_DNA"/>
</dbReference>
<dbReference type="Proteomes" id="UP001515480">
    <property type="component" value="Unassembled WGS sequence"/>
</dbReference>
<accession>A0AB34IM38</accession>
<feature type="region of interest" description="Disordered" evidence="1">
    <location>
        <begin position="1"/>
        <end position="47"/>
    </location>
</feature>
<keyword evidence="3" id="KW-1185">Reference proteome</keyword>
<proteinExistence type="predicted"/>
<reference evidence="2 3" key="1">
    <citation type="journal article" date="2024" name="Science">
        <title>Giant polyketide synthase enzymes in the biosynthesis of giant marine polyether toxins.</title>
        <authorList>
            <person name="Fallon T.R."/>
            <person name="Shende V.V."/>
            <person name="Wierzbicki I.H."/>
            <person name="Pendleton A.L."/>
            <person name="Watervoot N.F."/>
            <person name="Auber R.P."/>
            <person name="Gonzalez D.J."/>
            <person name="Wisecaver J.H."/>
            <person name="Moore B.S."/>
        </authorList>
    </citation>
    <scope>NUCLEOTIDE SEQUENCE [LARGE SCALE GENOMIC DNA]</scope>
    <source>
        <strain evidence="2 3">12B1</strain>
    </source>
</reference>
<gene>
    <name evidence="2" type="ORF">AB1Y20_011170</name>
</gene>
<organism evidence="2 3">
    <name type="scientific">Prymnesium parvum</name>
    <name type="common">Toxic golden alga</name>
    <dbReference type="NCBI Taxonomy" id="97485"/>
    <lineage>
        <taxon>Eukaryota</taxon>
        <taxon>Haptista</taxon>
        <taxon>Haptophyta</taxon>
        <taxon>Prymnesiophyceae</taxon>
        <taxon>Prymnesiales</taxon>
        <taxon>Prymnesiaceae</taxon>
        <taxon>Prymnesium</taxon>
    </lineage>
</organism>
<protein>
    <recommendedName>
        <fullName evidence="4">Altered inheritance of mitochondria protein 24, mitochondrial</fullName>
    </recommendedName>
</protein>
<sequence length="180" mass="18860">MGCCMSGAADESKDTKDNLLSSGGQGGPHSLPHSQPESPHGPEDALHRALDTFPPAAASPVAEADLPLHSSPLTPDVLGSWGCASEMSEDGERRLYSLEVQRGTFHLKCRVSFEDEFGATETPLADDRGSWTVGSDSDGNAVLLLSGESSTKLEIRDDGLLATGDASDAYPAAGMLMMRV</sequence>
<comment type="caution">
    <text evidence="2">The sequence shown here is derived from an EMBL/GenBank/DDBJ whole genome shotgun (WGS) entry which is preliminary data.</text>
</comment>